<evidence type="ECO:0000256" key="1">
    <source>
        <dbReference type="SAM" id="SignalP"/>
    </source>
</evidence>
<evidence type="ECO:0000313" key="2">
    <source>
        <dbReference type="EMBL" id="KAF4684139.1"/>
    </source>
</evidence>
<name>A0A7J6NJU7_PEROL</name>
<keyword evidence="1" id="KW-0732">Signal</keyword>
<accession>A0A7J6NJU7</accession>
<comment type="caution">
    <text evidence="2">The sequence shown here is derived from an EMBL/GenBank/DDBJ whole genome shotgun (WGS) entry which is preliminary data.</text>
</comment>
<dbReference type="Proteomes" id="UP000541610">
    <property type="component" value="Unassembled WGS sequence"/>
</dbReference>
<evidence type="ECO:0000313" key="3">
    <source>
        <dbReference type="Proteomes" id="UP000541610"/>
    </source>
</evidence>
<reference evidence="2 3" key="1">
    <citation type="submission" date="2020-04" db="EMBL/GenBank/DDBJ databases">
        <title>Perkinsus olseni comparative genomics.</title>
        <authorList>
            <person name="Bogema D.R."/>
        </authorList>
    </citation>
    <scope>NUCLEOTIDE SEQUENCE [LARGE SCALE GENOMIC DNA]</scope>
    <source>
        <strain evidence="2">00978-12</strain>
    </source>
</reference>
<organism evidence="2 3">
    <name type="scientific">Perkinsus olseni</name>
    <name type="common">Perkinsus atlanticus</name>
    <dbReference type="NCBI Taxonomy" id="32597"/>
    <lineage>
        <taxon>Eukaryota</taxon>
        <taxon>Sar</taxon>
        <taxon>Alveolata</taxon>
        <taxon>Perkinsozoa</taxon>
        <taxon>Perkinsea</taxon>
        <taxon>Perkinsida</taxon>
        <taxon>Perkinsidae</taxon>
        <taxon>Perkinsus</taxon>
    </lineage>
</organism>
<gene>
    <name evidence="2" type="ORF">FOZ60_008194</name>
</gene>
<feature type="signal peptide" evidence="1">
    <location>
        <begin position="1"/>
        <end position="19"/>
    </location>
</feature>
<dbReference type="EMBL" id="JABANP010000327">
    <property type="protein sequence ID" value="KAF4684139.1"/>
    <property type="molecule type" value="Genomic_DNA"/>
</dbReference>
<dbReference type="AlphaFoldDB" id="A0A7J6NJU7"/>
<protein>
    <submittedName>
        <fullName evidence="2">Uncharacterized protein</fullName>
    </submittedName>
</protein>
<proteinExistence type="predicted"/>
<feature type="chain" id="PRO_5029614461" evidence="1">
    <location>
        <begin position="20"/>
        <end position="723"/>
    </location>
</feature>
<sequence length="723" mass="80725">MICTRPFFLVFLFIEEGLAEIALKEADRCAVEAHAFGSDAAMRRGFSIKNKELFTPWQASVGAVFREGRYEIDYATLGETTTLSRRPGLSSSWEPIAEVNTLWWVTEPAGLPFTRYLPETGGLGCEETIIEWGKALLKNELGSSDEASAILAVARKALRGSQIRENREASAEQRTHEFGSDKSPLYSTITFLQNPETNGSLVSSIKFVDFTVPSHSIEIPLLSKNLELLRYWTGTTKQPDADGTEITLQAADWGIDAEEVNISESIDNALEHVIISVRLSDSWRDHNFEWTAAQIRSLDEEIRDEDPLAQGLKCEEAVVEWGRAMLEAEGQKSVDKTMAVLAVARKAFSYGFGPAKAPFLSTITFSESYMNLSFVSSIKFVDHTRPSGRLQIPLSSDNVELMRLWAGYGKTGRKRDSREYAEIAEKASAWGIKTVLGSNGEQNTSEDSDGPSGCVIEERHFGAEEKHARHTRLSEEIAVPWQASVGAVFSESEGKYVIDYVTLGETRTSKRRRSLLSQWTTRSQTNTLWWLLEPAGLPFTRYLPETEGLGCEETIIEWGKAMLKGKRRSVDTSAAVLAVARETLRESILRESREARRFDHAFGPIESFLPSSIIIYRDEKTNKTLVNFIKFVDYTLSTGTIELPLLSKNLNLMRAWTLSGPTKRAARSDLALKASQWGINSEEIGISEVERESRTAATMVAIAAGWHERLAPGRRMIGRETFV</sequence>